<organism evidence="1 2">
    <name type="scientific">Lepagella muris</name>
    <dbReference type="NCBI Taxonomy" id="3032870"/>
    <lineage>
        <taxon>Bacteria</taxon>
        <taxon>Pseudomonadati</taxon>
        <taxon>Bacteroidota</taxon>
        <taxon>Bacteroidia</taxon>
        <taxon>Bacteroidales</taxon>
        <taxon>Muribaculaceae</taxon>
        <taxon>Lepagella</taxon>
    </lineage>
</organism>
<keyword evidence="2" id="KW-1185">Reference proteome</keyword>
<protein>
    <submittedName>
        <fullName evidence="1">RagB/SusD family nutrient uptake outer membrane protein</fullName>
    </submittedName>
</protein>
<dbReference type="Proteomes" id="UP000306319">
    <property type="component" value="Unassembled WGS sequence"/>
</dbReference>
<accession>A0AC61RJZ1</accession>
<reference evidence="1" key="1">
    <citation type="submission" date="2019-04" db="EMBL/GenBank/DDBJ databases">
        <title>Microbes associate with the intestines of laboratory mice.</title>
        <authorList>
            <person name="Navarre W."/>
            <person name="Wong E."/>
            <person name="Huang K."/>
            <person name="Tropini C."/>
            <person name="Ng K."/>
            <person name="Yu B."/>
        </authorList>
    </citation>
    <scope>NUCLEOTIDE SEQUENCE</scope>
    <source>
        <strain evidence="1">NM04_E33</strain>
    </source>
</reference>
<evidence type="ECO:0000313" key="2">
    <source>
        <dbReference type="Proteomes" id="UP000306319"/>
    </source>
</evidence>
<comment type="caution">
    <text evidence="1">The sequence shown here is derived from an EMBL/GenBank/DDBJ whole genome shotgun (WGS) entry which is preliminary data.</text>
</comment>
<name>A0AC61RJZ1_9BACT</name>
<dbReference type="EMBL" id="SRYB01000014">
    <property type="protein sequence ID" value="TGY78375.1"/>
    <property type="molecule type" value="Genomic_DNA"/>
</dbReference>
<sequence>MKTIKKILKTTAYSVAAITMGIGATSCDSMLDTKPQGSFTSSQIGEDEAIDMMTSAYATLLCHYFGNNESFAGPINNWVIDLRSDDALKGGDGVTMEGYMHQLEIGNVQSDNDVINFKWRNNYFSISRCNTAIKAILSAGNLADDVKTAYVAEMKTLRAYYYFDMYRLFAKFPYFDETVANPSECRADEYTREEIVGFIKEDLRQAYHNLPEKQEEVGRFNRNVAAAILARVDLFTSDWAEAEEYSNYVITSGQYQLYTNFLDMSKPEFNNSFESVMAVQFSSANSPDQFNFNNCLNCTWSEGNLYGNGDDFYLASQDLVNAFRTDENGLPYLDGTQNSESVTTADYAGNVDPRLDFTLGRIGMPWRSYQYNEKWCRNLDLYGQYSGKKPYPSPDSPYVKPGIVPWGASSLNYIIIRYADVLLMKAESLIEQNKNLDEARDLINQVRAKAARSVDASYTPIDCNPMIANYAVGQYSATAWNQDYARKAVRHERRVELAMEGLRWFDLLRWGNVVDVVNKYYQFETAFQPYYSTANLSEDELYFPIPLNQKDNAGDLYN</sequence>
<gene>
    <name evidence="1" type="ORF">E5331_10890</name>
</gene>
<evidence type="ECO:0000313" key="1">
    <source>
        <dbReference type="EMBL" id="TGY78375.1"/>
    </source>
</evidence>
<proteinExistence type="predicted"/>